<dbReference type="PANTHER" id="PTHR30136:SF35">
    <property type="entry name" value="HTH-TYPE TRANSCRIPTIONAL REGULATOR RV1719"/>
    <property type="match status" value="1"/>
</dbReference>
<dbReference type="EMBL" id="FWWR01000009">
    <property type="protein sequence ID" value="SMB88441.1"/>
    <property type="molecule type" value="Genomic_DNA"/>
</dbReference>
<evidence type="ECO:0000313" key="6">
    <source>
        <dbReference type="EMBL" id="SMB88441.1"/>
    </source>
</evidence>
<dbReference type="PROSITE" id="PS51078">
    <property type="entry name" value="ICLR_ED"/>
    <property type="match status" value="1"/>
</dbReference>
<gene>
    <name evidence="6" type="ORF">SAMN00017477_1407</name>
</gene>
<proteinExistence type="predicted"/>
<dbReference type="SUPFAM" id="SSF55781">
    <property type="entry name" value="GAF domain-like"/>
    <property type="match status" value="1"/>
</dbReference>
<name>A0A1W1V5W5_PEPAS</name>
<dbReference type="Gene3D" id="3.30.450.40">
    <property type="match status" value="1"/>
</dbReference>
<reference evidence="7" key="1">
    <citation type="submission" date="2017-04" db="EMBL/GenBank/DDBJ databases">
        <authorList>
            <person name="Varghese N."/>
            <person name="Submissions S."/>
        </authorList>
    </citation>
    <scope>NUCLEOTIDE SEQUENCE [LARGE SCALE GENOMIC DNA]</scope>
    <source>
        <strain evidence="7">DSM 20463</strain>
    </source>
</reference>
<evidence type="ECO:0000256" key="2">
    <source>
        <dbReference type="ARBA" id="ARBA00023125"/>
    </source>
</evidence>
<dbReference type="SUPFAM" id="SSF46785">
    <property type="entry name" value="Winged helix' DNA-binding domain"/>
    <property type="match status" value="1"/>
</dbReference>
<keyword evidence="1" id="KW-0805">Transcription regulation</keyword>
<dbReference type="RefSeq" id="WP_084230949.1">
    <property type="nucleotide sequence ID" value="NZ_FWWR01000009.1"/>
</dbReference>
<dbReference type="Pfam" id="PF09339">
    <property type="entry name" value="HTH_IclR"/>
    <property type="match status" value="1"/>
</dbReference>
<dbReference type="Pfam" id="PF01614">
    <property type="entry name" value="IclR_C"/>
    <property type="match status" value="1"/>
</dbReference>
<dbReference type="InterPro" id="IPR029016">
    <property type="entry name" value="GAF-like_dom_sf"/>
</dbReference>
<dbReference type="GO" id="GO:0045892">
    <property type="term" value="P:negative regulation of DNA-templated transcription"/>
    <property type="evidence" value="ECO:0007669"/>
    <property type="project" value="TreeGrafter"/>
</dbReference>
<dbReference type="InterPro" id="IPR014757">
    <property type="entry name" value="Tscrpt_reg_IclR_C"/>
</dbReference>
<evidence type="ECO:0000256" key="1">
    <source>
        <dbReference type="ARBA" id="ARBA00023015"/>
    </source>
</evidence>
<dbReference type="PANTHER" id="PTHR30136">
    <property type="entry name" value="HELIX-TURN-HELIX TRANSCRIPTIONAL REGULATOR, ICLR FAMILY"/>
    <property type="match status" value="1"/>
</dbReference>
<dbReference type="AlphaFoldDB" id="A0A1W1V5W5"/>
<dbReference type="InterPro" id="IPR036388">
    <property type="entry name" value="WH-like_DNA-bd_sf"/>
</dbReference>
<dbReference type="STRING" id="573058.SAMN00017477_1407"/>
<dbReference type="InterPro" id="IPR050707">
    <property type="entry name" value="HTH_MetabolicPath_Reg"/>
</dbReference>
<dbReference type="GO" id="GO:0003677">
    <property type="term" value="F:DNA binding"/>
    <property type="evidence" value="ECO:0007669"/>
    <property type="project" value="UniProtKB-KW"/>
</dbReference>
<sequence>MIQSLIKAANILEYMKQDSREFTIAEISEAISIPPSTTHRILSTLIACEFVTKDNNTYLYKLGPGLISIGLAASGNISLQSEADVILRQLSDKTNEDSFMVVRSENTGVVIGKAEGSETLKIVENFGRQIPLHKGAIRKVVLAYQSEDFIDAYLKLNLEPYSTGPVDKEELKAELEQIRNNSLAISEGEYIRDTIGLGAPVFNHTGDFVASIGIVTPEYRSKDKVDDMIKYVKGAAFELSKCLGYKEKND</sequence>
<dbReference type="GO" id="GO:0003700">
    <property type="term" value="F:DNA-binding transcription factor activity"/>
    <property type="evidence" value="ECO:0007669"/>
    <property type="project" value="TreeGrafter"/>
</dbReference>
<evidence type="ECO:0000313" key="7">
    <source>
        <dbReference type="Proteomes" id="UP000192368"/>
    </source>
</evidence>
<keyword evidence="7" id="KW-1185">Reference proteome</keyword>
<accession>A0A1W1V5W5</accession>
<keyword evidence="2" id="KW-0238">DNA-binding</keyword>
<dbReference type="SMART" id="SM00346">
    <property type="entry name" value="HTH_ICLR"/>
    <property type="match status" value="1"/>
</dbReference>
<organism evidence="6 7">
    <name type="scientific">Peptoniphilus asaccharolyticus DSM 20463</name>
    <dbReference type="NCBI Taxonomy" id="573058"/>
    <lineage>
        <taxon>Bacteria</taxon>
        <taxon>Bacillati</taxon>
        <taxon>Bacillota</taxon>
        <taxon>Tissierellia</taxon>
        <taxon>Tissierellales</taxon>
        <taxon>Peptoniphilaceae</taxon>
        <taxon>Peptoniphilus</taxon>
    </lineage>
</organism>
<dbReference type="Gene3D" id="1.10.10.10">
    <property type="entry name" value="Winged helix-like DNA-binding domain superfamily/Winged helix DNA-binding domain"/>
    <property type="match status" value="1"/>
</dbReference>
<dbReference type="InterPro" id="IPR036390">
    <property type="entry name" value="WH_DNA-bd_sf"/>
</dbReference>
<keyword evidence="3" id="KW-0804">Transcription</keyword>
<evidence type="ECO:0000256" key="3">
    <source>
        <dbReference type="ARBA" id="ARBA00023163"/>
    </source>
</evidence>
<evidence type="ECO:0000259" key="5">
    <source>
        <dbReference type="PROSITE" id="PS51078"/>
    </source>
</evidence>
<dbReference type="InterPro" id="IPR005471">
    <property type="entry name" value="Tscrpt_reg_IclR_N"/>
</dbReference>
<feature type="domain" description="HTH iclR-type" evidence="4">
    <location>
        <begin position="2"/>
        <end position="64"/>
    </location>
</feature>
<dbReference type="Proteomes" id="UP000192368">
    <property type="component" value="Unassembled WGS sequence"/>
</dbReference>
<dbReference type="OrthoDB" id="9791752at2"/>
<evidence type="ECO:0000259" key="4">
    <source>
        <dbReference type="PROSITE" id="PS51077"/>
    </source>
</evidence>
<protein>
    <submittedName>
        <fullName evidence="6">Transcriptional regulator, IclR family</fullName>
    </submittedName>
</protein>
<dbReference type="PROSITE" id="PS51077">
    <property type="entry name" value="HTH_ICLR"/>
    <property type="match status" value="1"/>
</dbReference>
<feature type="domain" description="IclR-ED" evidence="5">
    <location>
        <begin position="65"/>
        <end position="245"/>
    </location>
</feature>